<dbReference type="OrthoDB" id="9814800at2"/>
<gene>
    <name evidence="3" type="ORF">SAMN05444277_105161</name>
</gene>
<dbReference type="CDD" id="cd08168">
    <property type="entry name" value="Cytochrom_C3"/>
    <property type="match status" value="1"/>
</dbReference>
<dbReference type="PANTHER" id="PTHR35038:SF8">
    <property type="entry name" value="C-TYPE POLYHEME CYTOCHROME OMCC"/>
    <property type="match status" value="1"/>
</dbReference>
<evidence type="ECO:0000259" key="2">
    <source>
        <dbReference type="Pfam" id="PF13435"/>
    </source>
</evidence>
<sequence length="422" mass="47344">MIKVFQNKRTFLISALVITALTIFSKCISDQNKNNQQQETASNSIIDTVTFNQFAGSQTCASCHKEITENYFNSFHFYTSQTASAQTIKGSFIPGKNSFQYDAGKIVKLEKRNDSFYQVYYHNNKEVVNRRFDIVIGSGKNGQTFLSWIGNHIIELPVSYFTQVHQWANSPGYPLSPIIFNRPVTTRCLECHSTYAEAINYNPDVPPAFDSTKMILTVGCERCHGPAAKHVAYETKHPNDSIGMFIINPDKLSKPQSLDVCGVCHAGRLEEKRNPFQFVAGDSLNKYYSISDAARNAGLMDVHGNQLGILSASKCFQLSKTMTCTTCHDPHKNEAGNASLFSKRCMSCHTGQHKQIEGLSNAVVKNNCIDCHMPLQESTSISFILQNKQTVNAKMRTHYITIYNDETKKFIEQNSSSVKKKS</sequence>
<dbReference type="Proteomes" id="UP000199031">
    <property type="component" value="Unassembled WGS sequence"/>
</dbReference>
<keyword evidence="1" id="KW-0732">Signal</keyword>
<dbReference type="PANTHER" id="PTHR35038">
    <property type="entry name" value="DISSIMILATORY SULFITE REDUCTASE SIRA"/>
    <property type="match status" value="1"/>
</dbReference>
<dbReference type="InterPro" id="IPR051829">
    <property type="entry name" value="Multiheme_Cytochr_ET"/>
</dbReference>
<dbReference type="AlphaFoldDB" id="A0A1I5VS36"/>
<dbReference type="SUPFAM" id="SSF48695">
    <property type="entry name" value="Multiheme cytochromes"/>
    <property type="match status" value="1"/>
</dbReference>
<organism evidence="3 4">
    <name type="scientific">Parafilimonas terrae</name>
    <dbReference type="NCBI Taxonomy" id="1465490"/>
    <lineage>
        <taxon>Bacteria</taxon>
        <taxon>Pseudomonadati</taxon>
        <taxon>Bacteroidota</taxon>
        <taxon>Chitinophagia</taxon>
        <taxon>Chitinophagales</taxon>
        <taxon>Chitinophagaceae</taxon>
        <taxon>Parafilimonas</taxon>
    </lineage>
</organism>
<proteinExistence type="predicted"/>
<feature type="domain" description="Cytochrome c-552/4" evidence="2">
    <location>
        <begin position="186"/>
        <end position="225"/>
    </location>
</feature>
<dbReference type="InterPro" id="IPR036280">
    <property type="entry name" value="Multihaem_cyt_sf"/>
</dbReference>
<accession>A0A1I5VS36</accession>
<evidence type="ECO:0000256" key="1">
    <source>
        <dbReference type="ARBA" id="ARBA00022729"/>
    </source>
</evidence>
<name>A0A1I5VS36_9BACT</name>
<evidence type="ECO:0000313" key="3">
    <source>
        <dbReference type="EMBL" id="SFQ10404.1"/>
    </source>
</evidence>
<dbReference type="STRING" id="1465490.SAMN05444277_105161"/>
<dbReference type="RefSeq" id="WP_090657964.1">
    <property type="nucleotide sequence ID" value="NZ_FOXQ01000005.1"/>
</dbReference>
<dbReference type="Pfam" id="PF13435">
    <property type="entry name" value="Cytochrome_C554"/>
    <property type="match status" value="1"/>
</dbReference>
<keyword evidence="4" id="KW-1185">Reference proteome</keyword>
<dbReference type="Gene3D" id="3.90.10.10">
    <property type="entry name" value="Cytochrome C3"/>
    <property type="match status" value="1"/>
</dbReference>
<dbReference type="Gene3D" id="1.10.1130.10">
    <property type="entry name" value="Flavocytochrome C3, Chain A"/>
    <property type="match status" value="1"/>
</dbReference>
<reference evidence="3 4" key="1">
    <citation type="submission" date="2016-10" db="EMBL/GenBank/DDBJ databases">
        <authorList>
            <person name="de Groot N.N."/>
        </authorList>
    </citation>
    <scope>NUCLEOTIDE SEQUENCE [LARGE SCALE GENOMIC DNA]</scope>
    <source>
        <strain evidence="3 4">DSM 28286</strain>
    </source>
</reference>
<evidence type="ECO:0000313" key="4">
    <source>
        <dbReference type="Proteomes" id="UP000199031"/>
    </source>
</evidence>
<dbReference type="InterPro" id="IPR023155">
    <property type="entry name" value="Cyt_c-552/4"/>
</dbReference>
<protein>
    <submittedName>
        <fullName evidence="3">Cytochrome c554 and c-prime</fullName>
    </submittedName>
</protein>
<dbReference type="EMBL" id="FOXQ01000005">
    <property type="protein sequence ID" value="SFQ10404.1"/>
    <property type="molecule type" value="Genomic_DNA"/>
</dbReference>